<evidence type="ECO:0000313" key="4">
    <source>
        <dbReference type="RefSeq" id="XP_014677514.1"/>
    </source>
</evidence>
<keyword evidence="3" id="KW-1185">Reference proteome</keyword>
<keyword evidence="1" id="KW-0812">Transmembrane</keyword>
<gene>
    <name evidence="4" type="primary">LOC106817368</name>
</gene>
<organism evidence="3 4">
    <name type="scientific">Priapulus caudatus</name>
    <name type="common">Priapulid worm</name>
    <dbReference type="NCBI Taxonomy" id="37621"/>
    <lineage>
        <taxon>Eukaryota</taxon>
        <taxon>Metazoa</taxon>
        <taxon>Ecdysozoa</taxon>
        <taxon>Scalidophora</taxon>
        <taxon>Priapulida</taxon>
        <taxon>Priapulimorpha</taxon>
        <taxon>Priapulimorphida</taxon>
        <taxon>Priapulidae</taxon>
        <taxon>Priapulus</taxon>
    </lineage>
</organism>
<keyword evidence="1" id="KW-1133">Transmembrane helix</keyword>
<dbReference type="InterPro" id="IPR010504">
    <property type="entry name" value="AH_dom"/>
</dbReference>
<dbReference type="Proteomes" id="UP000695022">
    <property type="component" value="Unplaced"/>
</dbReference>
<feature type="non-terminal residue" evidence="4">
    <location>
        <position position="1"/>
    </location>
</feature>
<dbReference type="InterPro" id="IPR030798">
    <property type="entry name" value="Arfaptin_fam"/>
</dbReference>
<dbReference type="Pfam" id="PF06456">
    <property type="entry name" value="Arfaptin"/>
    <property type="match status" value="1"/>
</dbReference>
<feature type="transmembrane region" description="Helical" evidence="1">
    <location>
        <begin position="20"/>
        <end position="41"/>
    </location>
</feature>
<dbReference type="SUPFAM" id="SSF103657">
    <property type="entry name" value="BAR/IMD domain-like"/>
    <property type="match status" value="1"/>
</dbReference>
<feature type="domain" description="AH" evidence="2">
    <location>
        <begin position="180"/>
        <end position="336"/>
    </location>
</feature>
<dbReference type="PANTHER" id="PTHR12141">
    <property type="entry name" value="ARFAPTIN-RELATED"/>
    <property type="match status" value="1"/>
</dbReference>
<dbReference type="SMART" id="SM01015">
    <property type="entry name" value="Arfaptin"/>
    <property type="match status" value="1"/>
</dbReference>
<dbReference type="PROSITE" id="PS50870">
    <property type="entry name" value="AH"/>
    <property type="match status" value="1"/>
</dbReference>
<evidence type="ECO:0000313" key="3">
    <source>
        <dbReference type="Proteomes" id="UP000695022"/>
    </source>
</evidence>
<evidence type="ECO:0000256" key="1">
    <source>
        <dbReference type="SAM" id="Phobius"/>
    </source>
</evidence>
<dbReference type="PANTHER" id="PTHR12141:SF5">
    <property type="entry name" value="ARFAPTIN"/>
    <property type="match status" value="1"/>
</dbReference>
<keyword evidence="1" id="KW-0472">Membrane</keyword>
<name>A0ABM1EZ93_PRICU</name>
<evidence type="ECO:0000259" key="2">
    <source>
        <dbReference type="PROSITE" id="PS50870"/>
    </source>
</evidence>
<accession>A0ABM1EZ93</accession>
<dbReference type="Gene3D" id="1.20.1270.60">
    <property type="entry name" value="Arfaptin homology (AH) domain/BAR domain"/>
    <property type="match status" value="1"/>
</dbReference>
<dbReference type="RefSeq" id="XP_014677514.1">
    <property type="nucleotide sequence ID" value="XM_014822028.1"/>
</dbReference>
<dbReference type="GeneID" id="106817368"/>
<sequence>GRLADLQDCRRRCRPARVPFHPFLTFSSISTFFSFLTFSSISTFFSFSTFSPGVAGAAGRLAGVSPQVSPGSSPVPKLLANNNVKLDHLKDWSVSAFKCTKQMLLEKMGEVEVMQEATGSLVTQACQLTSQATMKLCELASEADSSMQGFNLRHSHATVLVLDRNHRNALRAALAAVEATQIELLRDTQRKYEDIIRLGRAFCSHFHHVVQTQRALGDAFAELAVKAPELQDEFNVNSETQRALVAAGDTLMAALNFFTSSVNTLVNKTMVDTLDTYRMYEQARLEYDAYRGEYEAVSLQAQQALDLAASSPTRDKTVKVMQKQLVLLHRAVSAYFGGNQEALELALKQFSIKVQSPNSQPPSWLEGITGMH</sequence>
<dbReference type="InterPro" id="IPR027267">
    <property type="entry name" value="AH/BAR_dom_sf"/>
</dbReference>
<protein>
    <submittedName>
        <fullName evidence="4">Arfaptin-2-like</fullName>
    </submittedName>
</protein>
<proteinExistence type="predicted"/>
<reference evidence="4" key="1">
    <citation type="submission" date="2025-08" db="UniProtKB">
        <authorList>
            <consortium name="RefSeq"/>
        </authorList>
    </citation>
    <scope>IDENTIFICATION</scope>
</reference>